<dbReference type="CDD" id="cd04301">
    <property type="entry name" value="NAT_SF"/>
    <property type="match status" value="1"/>
</dbReference>
<dbReference type="AlphaFoldDB" id="A0A7Y0GAI9"/>
<dbReference type="EMBL" id="JABBGM010000004">
    <property type="protein sequence ID" value="NML94148.1"/>
    <property type="molecule type" value="Genomic_DNA"/>
</dbReference>
<dbReference type="SUPFAM" id="SSF55729">
    <property type="entry name" value="Acyl-CoA N-acyltransferases (Nat)"/>
    <property type="match status" value="1"/>
</dbReference>
<evidence type="ECO:0000313" key="3">
    <source>
        <dbReference type="Proteomes" id="UP000583556"/>
    </source>
</evidence>
<gene>
    <name evidence="2" type="ORF">HHL27_10785</name>
</gene>
<organism evidence="2 3">
    <name type="scientific">Novosphingobium olei</name>
    <dbReference type="NCBI Taxonomy" id="2728851"/>
    <lineage>
        <taxon>Bacteria</taxon>
        <taxon>Pseudomonadati</taxon>
        <taxon>Pseudomonadota</taxon>
        <taxon>Alphaproteobacteria</taxon>
        <taxon>Sphingomonadales</taxon>
        <taxon>Sphingomonadaceae</taxon>
        <taxon>Novosphingobium</taxon>
    </lineage>
</organism>
<accession>A0A7Y0GAI9</accession>
<dbReference type="InterPro" id="IPR016181">
    <property type="entry name" value="Acyl_CoA_acyltransferase"/>
</dbReference>
<dbReference type="Proteomes" id="UP000583556">
    <property type="component" value="Unassembled WGS sequence"/>
</dbReference>
<name>A0A7Y0GAI9_9SPHN</name>
<dbReference type="PROSITE" id="PS51186">
    <property type="entry name" value="GNAT"/>
    <property type="match status" value="1"/>
</dbReference>
<dbReference type="Gene3D" id="3.40.630.30">
    <property type="match status" value="1"/>
</dbReference>
<feature type="domain" description="N-acetyltransferase" evidence="1">
    <location>
        <begin position="24"/>
        <end position="178"/>
    </location>
</feature>
<evidence type="ECO:0000313" key="2">
    <source>
        <dbReference type="EMBL" id="NML94148.1"/>
    </source>
</evidence>
<dbReference type="InterPro" id="IPR000182">
    <property type="entry name" value="GNAT_dom"/>
</dbReference>
<comment type="caution">
    <text evidence="2">The sequence shown here is derived from an EMBL/GenBank/DDBJ whole genome shotgun (WGS) entry which is preliminary data.</text>
</comment>
<protein>
    <submittedName>
        <fullName evidence="2">GNAT family N-acetyltransferase</fullName>
    </submittedName>
</protein>
<dbReference type="GO" id="GO:0016747">
    <property type="term" value="F:acyltransferase activity, transferring groups other than amino-acyl groups"/>
    <property type="evidence" value="ECO:0007669"/>
    <property type="project" value="InterPro"/>
</dbReference>
<dbReference type="Pfam" id="PF00583">
    <property type="entry name" value="Acetyltransf_1"/>
    <property type="match status" value="1"/>
</dbReference>
<keyword evidence="2" id="KW-0808">Transferase</keyword>
<reference evidence="2 3" key="1">
    <citation type="submission" date="2020-04" db="EMBL/GenBank/DDBJ databases">
        <title>Novosphingobium sp. TW-4 isolated from soil.</title>
        <authorList>
            <person name="Dahal R.H."/>
            <person name="Chaudhary D.K."/>
        </authorList>
    </citation>
    <scope>NUCLEOTIDE SEQUENCE [LARGE SCALE GENOMIC DNA]</scope>
    <source>
        <strain evidence="2 3">TW-4</strain>
    </source>
</reference>
<dbReference type="RefSeq" id="WP_169493632.1">
    <property type="nucleotide sequence ID" value="NZ_JABBGM010000004.1"/>
</dbReference>
<proteinExistence type="predicted"/>
<keyword evidence="3" id="KW-1185">Reference proteome</keyword>
<sequence>MPQITTLAELAPMTQMTTRDGTVLTVRAAFSEDEGVLADFFDKVSPEDRRFRFLTAIGHLEHAQLQPLTHVDHWRTESFVAFDATTGEIVASAMLACDPRMQTGEIAVSVRSDYRGRGVGWTMLDLLAAEADRRGLERVISIEDRDNHAAIELEREKGFEAHGLDGDPHLVLLEKRFA</sequence>
<evidence type="ECO:0000259" key="1">
    <source>
        <dbReference type="PROSITE" id="PS51186"/>
    </source>
</evidence>